<reference evidence="3" key="1">
    <citation type="journal article" date="2014" name="Int. J. Syst. Evol. Microbiol.">
        <title>Complete genome sequence of Corynebacterium casei LMG S-19264T (=DSM 44701T), isolated from a smear-ripened cheese.</title>
        <authorList>
            <consortium name="US DOE Joint Genome Institute (JGI-PGF)"/>
            <person name="Walter F."/>
            <person name="Albersmeier A."/>
            <person name="Kalinowski J."/>
            <person name="Ruckert C."/>
        </authorList>
    </citation>
    <scope>NUCLEOTIDE SEQUENCE</scope>
    <source>
        <strain evidence="3">CGMCC 1.15448</strain>
    </source>
</reference>
<keyword evidence="2" id="KW-1133">Transmembrane helix</keyword>
<evidence type="ECO:0000256" key="1">
    <source>
        <dbReference type="SAM" id="MobiDB-lite"/>
    </source>
</evidence>
<sequence>MITKENYYDYFLLYIDNELPPAARAAVEKFVGDNPQLQEEWEALLQCRVDPDEQEVFHSKEVLFQEDLLSYVDGELGEERRKEVEAFVHRHPSKALELQQLSMTVSEADLSVSFPDKESLYRTEKRRRALLMPWMQAGIAAAVLGLVALLLLNTRHNEGPALVKAPPVKKSAPASPSVRTAPEKEDLPVVAKTTPDKNQSRTVTTATPASLYSSGRRKNAPSPAQKETDVTIRPEEVALATTKISDSQNSETPPEVTPDAGQKTLVKSTVVEVNIPKEQSSFATQALMQEAQADETKESLAAAPAGKNKLRGIFRRVSRTFGKTADRDNNGQKEVLISAFQVALK</sequence>
<feature type="compositionally biased region" description="Low complexity" evidence="1">
    <location>
        <begin position="163"/>
        <end position="178"/>
    </location>
</feature>
<dbReference type="EMBL" id="BMJC01000004">
    <property type="protein sequence ID" value="GGB09145.1"/>
    <property type="molecule type" value="Genomic_DNA"/>
</dbReference>
<name>A0A8J2UFB3_9BACT</name>
<reference evidence="3" key="2">
    <citation type="submission" date="2020-09" db="EMBL/GenBank/DDBJ databases">
        <authorList>
            <person name="Sun Q."/>
            <person name="Zhou Y."/>
        </authorList>
    </citation>
    <scope>NUCLEOTIDE SEQUENCE</scope>
    <source>
        <strain evidence="3">CGMCC 1.15448</strain>
    </source>
</reference>
<dbReference type="AlphaFoldDB" id="A0A8J2UFB3"/>
<gene>
    <name evidence="3" type="ORF">GCM10011511_35870</name>
</gene>
<feature type="transmembrane region" description="Helical" evidence="2">
    <location>
        <begin position="129"/>
        <end position="152"/>
    </location>
</feature>
<evidence type="ECO:0000313" key="4">
    <source>
        <dbReference type="Proteomes" id="UP000607559"/>
    </source>
</evidence>
<dbReference type="RefSeq" id="WP_188934216.1">
    <property type="nucleotide sequence ID" value="NZ_BMJC01000004.1"/>
</dbReference>
<evidence type="ECO:0000256" key="2">
    <source>
        <dbReference type="SAM" id="Phobius"/>
    </source>
</evidence>
<proteinExistence type="predicted"/>
<dbReference type="Proteomes" id="UP000607559">
    <property type="component" value="Unassembled WGS sequence"/>
</dbReference>
<accession>A0A8J2UFB3</accession>
<feature type="region of interest" description="Disordered" evidence="1">
    <location>
        <begin position="160"/>
        <end position="234"/>
    </location>
</feature>
<comment type="caution">
    <text evidence="3">The sequence shown here is derived from an EMBL/GenBank/DDBJ whole genome shotgun (WGS) entry which is preliminary data.</text>
</comment>
<keyword evidence="2" id="KW-0472">Membrane</keyword>
<organism evidence="3 4">
    <name type="scientific">Puia dinghuensis</name>
    <dbReference type="NCBI Taxonomy" id="1792502"/>
    <lineage>
        <taxon>Bacteria</taxon>
        <taxon>Pseudomonadati</taxon>
        <taxon>Bacteroidota</taxon>
        <taxon>Chitinophagia</taxon>
        <taxon>Chitinophagales</taxon>
        <taxon>Chitinophagaceae</taxon>
        <taxon>Puia</taxon>
    </lineage>
</organism>
<protein>
    <submittedName>
        <fullName evidence="3">Uncharacterized protein</fullName>
    </submittedName>
</protein>
<feature type="compositionally biased region" description="Polar residues" evidence="1">
    <location>
        <begin position="200"/>
        <end position="213"/>
    </location>
</feature>
<evidence type="ECO:0000313" key="3">
    <source>
        <dbReference type="EMBL" id="GGB09145.1"/>
    </source>
</evidence>
<keyword evidence="4" id="KW-1185">Reference proteome</keyword>
<keyword evidence="2" id="KW-0812">Transmembrane</keyword>